<dbReference type="OrthoDB" id="2143914at2759"/>
<dbReference type="Proteomes" id="UP000008983">
    <property type="component" value="Unassembled WGS sequence"/>
</dbReference>
<organism evidence="8 9">
    <name type="scientific">Ichthyophthirius multifiliis</name>
    <name type="common">White spot disease agent</name>
    <name type="synonym">Ich</name>
    <dbReference type="NCBI Taxonomy" id="5932"/>
    <lineage>
        <taxon>Eukaryota</taxon>
        <taxon>Sar</taxon>
        <taxon>Alveolata</taxon>
        <taxon>Ciliophora</taxon>
        <taxon>Intramacronucleata</taxon>
        <taxon>Oligohymenophorea</taxon>
        <taxon>Hymenostomatida</taxon>
        <taxon>Ophryoglenina</taxon>
        <taxon>Ichthyophthirius</taxon>
    </lineage>
</organism>
<evidence type="ECO:0000256" key="4">
    <source>
        <dbReference type="ARBA" id="ARBA00023163"/>
    </source>
</evidence>
<keyword evidence="1" id="KW-0677">Repeat</keyword>
<dbReference type="PANTHER" id="PTHR46621">
    <property type="entry name" value="SNRNA-ACTIVATING PROTEIN COMPLEX SUBUNIT 4"/>
    <property type="match status" value="1"/>
</dbReference>
<evidence type="ECO:0000259" key="6">
    <source>
        <dbReference type="PROSITE" id="PS50090"/>
    </source>
</evidence>
<dbReference type="SUPFAM" id="SSF46689">
    <property type="entry name" value="Homeodomain-like"/>
    <property type="match status" value="1"/>
</dbReference>
<sequence length="112" mass="13516">MLNAQNIPYIKKGPWEKEEDEKIFKWVKINGPQKWQQCSDTIPGRNSKQCRERWFNGLKPDLKKEIGLQKKIKLYFKDIQIMDQHGVLYQNNQKEELKMQQKIDFIAHLENQ</sequence>
<gene>
    <name evidence="8" type="ORF">IMG5_174600</name>
</gene>
<evidence type="ECO:0000256" key="5">
    <source>
        <dbReference type="ARBA" id="ARBA00023242"/>
    </source>
</evidence>
<dbReference type="GO" id="GO:0000978">
    <property type="term" value="F:RNA polymerase II cis-regulatory region sequence-specific DNA binding"/>
    <property type="evidence" value="ECO:0007669"/>
    <property type="project" value="TreeGrafter"/>
</dbReference>
<protein>
    <submittedName>
        <fullName evidence="8">Myb-like DNA-binding domain protein</fullName>
    </submittedName>
</protein>
<keyword evidence="5" id="KW-0539">Nucleus</keyword>
<evidence type="ECO:0000256" key="3">
    <source>
        <dbReference type="ARBA" id="ARBA00023125"/>
    </source>
</evidence>
<dbReference type="FunFam" id="1.10.10.60:FF:000010">
    <property type="entry name" value="Transcriptional activator Myb isoform A"/>
    <property type="match status" value="1"/>
</dbReference>
<dbReference type="GO" id="GO:0019185">
    <property type="term" value="C:snRNA-activating protein complex"/>
    <property type="evidence" value="ECO:0007669"/>
    <property type="project" value="TreeGrafter"/>
</dbReference>
<name>G0R233_ICHMU</name>
<accession>G0R233</accession>
<dbReference type="STRING" id="857967.G0R233"/>
<reference evidence="8 9" key="1">
    <citation type="submission" date="2011-07" db="EMBL/GenBank/DDBJ databases">
        <authorList>
            <person name="Coyne R."/>
            <person name="Brami D."/>
            <person name="Johnson J."/>
            <person name="Hostetler J."/>
            <person name="Hannick L."/>
            <person name="Clark T."/>
            <person name="Cassidy-Hanley D."/>
            <person name="Inman J."/>
        </authorList>
    </citation>
    <scope>NUCLEOTIDE SEQUENCE [LARGE SCALE GENOMIC DNA]</scope>
    <source>
        <strain evidence="8 9">G5</strain>
    </source>
</reference>
<dbReference type="eggNOG" id="KOG0048">
    <property type="taxonomic scope" value="Eukaryota"/>
</dbReference>
<dbReference type="PROSITE" id="PS50090">
    <property type="entry name" value="MYB_LIKE"/>
    <property type="match status" value="1"/>
</dbReference>
<dbReference type="Pfam" id="PF00249">
    <property type="entry name" value="Myb_DNA-binding"/>
    <property type="match status" value="1"/>
</dbReference>
<dbReference type="GO" id="GO:0042795">
    <property type="term" value="P:snRNA transcription by RNA polymerase II"/>
    <property type="evidence" value="ECO:0007669"/>
    <property type="project" value="TreeGrafter"/>
</dbReference>
<evidence type="ECO:0000259" key="7">
    <source>
        <dbReference type="PROSITE" id="PS51294"/>
    </source>
</evidence>
<dbReference type="GO" id="GO:0042796">
    <property type="term" value="P:snRNA transcription by RNA polymerase III"/>
    <property type="evidence" value="ECO:0007669"/>
    <property type="project" value="TreeGrafter"/>
</dbReference>
<evidence type="ECO:0000256" key="2">
    <source>
        <dbReference type="ARBA" id="ARBA00023015"/>
    </source>
</evidence>
<dbReference type="Gene3D" id="1.10.10.60">
    <property type="entry name" value="Homeodomain-like"/>
    <property type="match status" value="1"/>
</dbReference>
<dbReference type="InterPro" id="IPR017930">
    <property type="entry name" value="Myb_dom"/>
</dbReference>
<dbReference type="SMART" id="SM00717">
    <property type="entry name" value="SANT"/>
    <property type="match status" value="1"/>
</dbReference>
<keyword evidence="4" id="KW-0804">Transcription</keyword>
<dbReference type="InParanoid" id="G0R233"/>
<dbReference type="InterPro" id="IPR051575">
    <property type="entry name" value="Myb-like_DNA-bd"/>
</dbReference>
<proteinExistence type="predicted"/>
<keyword evidence="2" id="KW-0805">Transcription regulation</keyword>
<dbReference type="PANTHER" id="PTHR46621:SF1">
    <property type="entry name" value="SNRNA-ACTIVATING PROTEIN COMPLEX SUBUNIT 4"/>
    <property type="match status" value="1"/>
</dbReference>
<keyword evidence="3 8" id="KW-0238">DNA-binding</keyword>
<dbReference type="GO" id="GO:0001006">
    <property type="term" value="F:RNA polymerase III type 3 promoter sequence-specific DNA binding"/>
    <property type="evidence" value="ECO:0007669"/>
    <property type="project" value="TreeGrafter"/>
</dbReference>
<evidence type="ECO:0000256" key="1">
    <source>
        <dbReference type="ARBA" id="ARBA00022737"/>
    </source>
</evidence>
<evidence type="ECO:0000313" key="9">
    <source>
        <dbReference type="Proteomes" id="UP000008983"/>
    </source>
</evidence>
<dbReference type="RefSeq" id="XP_004029711.1">
    <property type="nucleotide sequence ID" value="XM_004029663.1"/>
</dbReference>
<dbReference type="CDD" id="cd00167">
    <property type="entry name" value="SANT"/>
    <property type="match status" value="1"/>
</dbReference>
<dbReference type="InterPro" id="IPR001005">
    <property type="entry name" value="SANT/Myb"/>
</dbReference>
<dbReference type="OMA" id="RPDICRS"/>
<feature type="domain" description="Myb-like" evidence="6">
    <location>
        <begin position="7"/>
        <end position="58"/>
    </location>
</feature>
<dbReference type="InterPro" id="IPR009057">
    <property type="entry name" value="Homeodomain-like_sf"/>
</dbReference>
<evidence type="ECO:0000313" key="8">
    <source>
        <dbReference type="EMBL" id="EGR28475.1"/>
    </source>
</evidence>
<dbReference type="PROSITE" id="PS51294">
    <property type="entry name" value="HTH_MYB"/>
    <property type="match status" value="1"/>
</dbReference>
<dbReference type="GeneID" id="14904551"/>
<feature type="domain" description="HTH myb-type" evidence="7">
    <location>
        <begin position="7"/>
        <end position="62"/>
    </location>
</feature>
<dbReference type="EMBL" id="GL984239">
    <property type="protein sequence ID" value="EGR28475.1"/>
    <property type="molecule type" value="Genomic_DNA"/>
</dbReference>
<keyword evidence="9" id="KW-1185">Reference proteome</keyword>
<dbReference type="AlphaFoldDB" id="G0R233"/>